<sequence length="362" mass="41503">MKRMSKDFHVRYENYALEDFLADDFFIQWVKNPRPESEYFWKSWLAKHPEKTAIITRAKTIVSSVNYKNHQVPSEDEYIETLEKIHKTYLQKTLQKETGTKRYFRSLLKYAASIMLLIATGSLGWILYDKYNSTRLSDRNNQPTEYRTKATDKGQKSTVVLADGSAVKLNAQSQIRFPEKFEPHVREVFLEGEAFFDVKEDAERPFIIRTGEITTKVLGTSFNIKANPNGHKIQVTVVSGKVQVNSGAKDQDASLTSAVLLPSEMLTFYPAEEKIVKEKVATHDFVAWKDGILVFKKATFKEVISELEAWYGVEISVNEIPADRRFSGEFNKMSLESVLKGIGFSLGFEYVIEGKTVKIRVF</sequence>
<dbReference type="Pfam" id="PF04773">
    <property type="entry name" value="FecR"/>
    <property type="match status" value="1"/>
</dbReference>
<feature type="domain" description="Protein FecR C-terminal" evidence="3">
    <location>
        <begin position="293"/>
        <end position="359"/>
    </location>
</feature>
<feature type="transmembrane region" description="Helical" evidence="1">
    <location>
        <begin position="107"/>
        <end position="128"/>
    </location>
</feature>
<organism evidence="4 5">
    <name type="scientific">Agaribacillus aureus</name>
    <dbReference type="NCBI Taxonomy" id="3051825"/>
    <lineage>
        <taxon>Bacteria</taxon>
        <taxon>Pseudomonadati</taxon>
        <taxon>Bacteroidota</taxon>
        <taxon>Cytophagia</taxon>
        <taxon>Cytophagales</taxon>
        <taxon>Splendidivirgaceae</taxon>
        <taxon>Agaribacillus</taxon>
    </lineage>
</organism>
<accession>A0ABT8L863</accession>
<evidence type="ECO:0000259" key="3">
    <source>
        <dbReference type="Pfam" id="PF16344"/>
    </source>
</evidence>
<protein>
    <submittedName>
        <fullName evidence="4">FecR domain-containing protein</fullName>
    </submittedName>
</protein>
<dbReference type="PANTHER" id="PTHR30273:SF2">
    <property type="entry name" value="PROTEIN FECR"/>
    <property type="match status" value="1"/>
</dbReference>
<gene>
    <name evidence="4" type="ORF">QQ020_14375</name>
</gene>
<keyword evidence="5" id="KW-1185">Reference proteome</keyword>
<dbReference type="InterPro" id="IPR012373">
    <property type="entry name" value="Ferrdict_sens_TM"/>
</dbReference>
<evidence type="ECO:0000313" key="4">
    <source>
        <dbReference type="EMBL" id="MDN5213251.1"/>
    </source>
</evidence>
<keyword evidence="1" id="KW-0472">Membrane</keyword>
<evidence type="ECO:0000313" key="5">
    <source>
        <dbReference type="Proteomes" id="UP001172083"/>
    </source>
</evidence>
<dbReference type="Gene3D" id="3.55.50.30">
    <property type="match status" value="1"/>
</dbReference>
<dbReference type="EMBL" id="JAUJEB010000002">
    <property type="protein sequence ID" value="MDN5213251.1"/>
    <property type="molecule type" value="Genomic_DNA"/>
</dbReference>
<dbReference type="PANTHER" id="PTHR30273">
    <property type="entry name" value="PERIPLASMIC SIGNAL SENSOR AND SIGMA FACTOR ACTIVATOR FECR-RELATED"/>
    <property type="match status" value="1"/>
</dbReference>
<dbReference type="PIRSF" id="PIRSF018266">
    <property type="entry name" value="FecR"/>
    <property type="match status" value="1"/>
</dbReference>
<dbReference type="Pfam" id="PF16344">
    <property type="entry name" value="FecR_C"/>
    <property type="match status" value="1"/>
</dbReference>
<comment type="caution">
    <text evidence="4">The sequence shown here is derived from an EMBL/GenBank/DDBJ whole genome shotgun (WGS) entry which is preliminary data.</text>
</comment>
<dbReference type="Proteomes" id="UP001172083">
    <property type="component" value="Unassembled WGS sequence"/>
</dbReference>
<evidence type="ECO:0000259" key="2">
    <source>
        <dbReference type="Pfam" id="PF04773"/>
    </source>
</evidence>
<feature type="domain" description="FecR protein" evidence="2">
    <location>
        <begin position="150"/>
        <end position="243"/>
    </location>
</feature>
<evidence type="ECO:0000256" key="1">
    <source>
        <dbReference type="SAM" id="Phobius"/>
    </source>
</evidence>
<reference evidence="4" key="1">
    <citation type="submission" date="2023-06" db="EMBL/GenBank/DDBJ databases">
        <title>Genomic of Agaribacillus aureum.</title>
        <authorList>
            <person name="Wang G."/>
        </authorList>
    </citation>
    <scope>NUCLEOTIDE SEQUENCE</scope>
    <source>
        <strain evidence="4">BMA12</strain>
    </source>
</reference>
<dbReference type="InterPro" id="IPR006860">
    <property type="entry name" value="FecR"/>
</dbReference>
<dbReference type="RefSeq" id="WP_346758590.1">
    <property type="nucleotide sequence ID" value="NZ_JAUJEB010000002.1"/>
</dbReference>
<keyword evidence="1" id="KW-1133">Transmembrane helix</keyword>
<proteinExistence type="predicted"/>
<dbReference type="InterPro" id="IPR032508">
    <property type="entry name" value="FecR_C"/>
</dbReference>
<keyword evidence="1" id="KW-0812">Transmembrane</keyword>
<name>A0ABT8L863_9BACT</name>
<dbReference type="Gene3D" id="2.60.120.1440">
    <property type="match status" value="1"/>
</dbReference>